<dbReference type="GO" id="GO:0006012">
    <property type="term" value="P:galactose metabolic process"/>
    <property type="evidence" value="ECO:0007669"/>
    <property type="project" value="InterPro"/>
</dbReference>
<dbReference type="SUPFAM" id="SSF54211">
    <property type="entry name" value="Ribosomal protein S5 domain 2-like"/>
    <property type="match status" value="1"/>
</dbReference>
<feature type="domain" description="Galactokinase N-terminal" evidence="6">
    <location>
        <begin position="22"/>
        <end position="70"/>
    </location>
</feature>
<evidence type="ECO:0000256" key="1">
    <source>
        <dbReference type="ARBA" id="ARBA00006566"/>
    </source>
</evidence>
<evidence type="ECO:0000256" key="2">
    <source>
        <dbReference type="ARBA" id="ARBA00022741"/>
    </source>
</evidence>
<dbReference type="InterPro" id="IPR014721">
    <property type="entry name" value="Ribsml_uS5_D2-typ_fold_subgr"/>
</dbReference>
<dbReference type="Gene3D" id="3.30.230.10">
    <property type="match status" value="1"/>
</dbReference>
<dbReference type="InterPro" id="IPR020568">
    <property type="entry name" value="Ribosomal_Su5_D2-typ_SF"/>
</dbReference>
<dbReference type="PRINTS" id="PR00473">
    <property type="entry name" value="GALCTOKINASE"/>
</dbReference>
<keyword evidence="3" id="KW-0808">Transferase</keyword>
<name>A0A9D2H309_9FIRM</name>
<feature type="domain" description="GHMP kinase N-terminal" evidence="5">
    <location>
        <begin position="107"/>
        <end position="194"/>
    </location>
</feature>
<evidence type="ECO:0000259" key="5">
    <source>
        <dbReference type="Pfam" id="PF00288"/>
    </source>
</evidence>
<evidence type="ECO:0000313" key="7">
    <source>
        <dbReference type="EMBL" id="HJA02839.1"/>
    </source>
</evidence>
<dbReference type="PRINTS" id="PR00959">
    <property type="entry name" value="MEVGALKINASE"/>
</dbReference>
<evidence type="ECO:0000256" key="4">
    <source>
        <dbReference type="ARBA" id="ARBA00022840"/>
    </source>
</evidence>
<accession>A0A9D2H309</accession>
<evidence type="ECO:0000259" key="6">
    <source>
        <dbReference type="Pfam" id="PF10509"/>
    </source>
</evidence>
<dbReference type="SUPFAM" id="SSF55060">
    <property type="entry name" value="GHMP Kinase, C-terminal domain"/>
    <property type="match status" value="1"/>
</dbReference>
<dbReference type="InterPro" id="IPR019539">
    <property type="entry name" value="GalKase_N"/>
</dbReference>
<dbReference type="InterPro" id="IPR006206">
    <property type="entry name" value="Mevalonate/galactokinase"/>
</dbReference>
<comment type="caution">
    <text evidence="7">The sequence shown here is derived from an EMBL/GenBank/DDBJ whole genome shotgun (WGS) entry which is preliminary data.</text>
</comment>
<gene>
    <name evidence="7" type="ORF">H9797_05630</name>
</gene>
<dbReference type="EMBL" id="DXAJ01000086">
    <property type="protein sequence ID" value="HJA02839.1"/>
    <property type="molecule type" value="Genomic_DNA"/>
</dbReference>
<comment type="similarity">
    <text evidence="1">Belongs to the GHMP kinase family. GalK subfamily.</text>
</comment>
<sequence length="400" mass="43429">MQGLQDDHGTEALSRKGRLIADFKEQFGEAPAYFFSSPGRAEIVGNHTDHNGGKVLVSAISCDVMAAVSPRSDGNVVIASGSYYPIRLSVHELSVREREKGKSIALVRGVLGYLKGLGLSFGGFSCVTHSNIFRGAGVSSSAAFEVLIAEIVNTLYLGGRLPAIEKARAGMVAENDYFGKPCGLLDQAGIAFGGLNEIDFSPREPFVTPVPAPEGYRLILTNTGGSHAKLTAHYADIRREMGEVAAFFHKKYLFELSERDLLEALPALRQKVSDRAILRAFHFFEENKRVELAARALGEGDTSLFFEQVLSSGESSLKYLQNCYIPGDTFEPVVIALKLSEKLLRSGAYRMMGGGFTGTVLAFCPVGGEERYCREMARVFGRENVFLTDLRAEGATQISG</sequence>
<dbReference type="AlphaFoldDB" id="A0A9D2H309"/>
<reference evidence="7" key="1">
    <citation type="journal article" date="2021" name="PeerJ">
        <title>Extensive microbial diversity within the chicken gut microbiome revealed by metagenomics and culture.</title>
        <authorList>
            <person name="Gilroy R."/>
            <person name="Ravi A."/>
            <person name="Getino M."/>
            <person name="Pursley I."/>
            <person name="Horton D.L."/>
            <person name="Alikhan N.F."/>
            <person name="Baker D."/>
            <person name="Gharbi K."/>
            <person name="Hall N."/>
            <person name="Watson M."/>
            <person name="Adriaenssens E.M."/>
            <person name="Foster-Nyarko E."/>
            <person name="Jarju S."/>
            <person name="Secka A."/>
            <person name="Antonio M."/>
            <person name="Oren A."/>
            <person name="Chaudhuri R.R."/>
            <person name="La Ragione R."/>
            <person name="Hildebrand F."/>
            <person name="Pallen M.J."/>
        </authorList>
    </citation>
    <scope>NUCLEOTIDE SEQUENCE</scope>
    <source>
        <strain evidence="7">CHK156-179</strain>
    </source>
</reference>
<evidence type="ECO:0000313" key="8">
    <source>
        <dbReference type="Proteomes" id="UP000824221"/>
    </source>
</evidence>
<dbReference type="Pfam" id="PF00288">
    <property type="entry name" value="GHMP_kinases_N"/>
    <property type="match status" value="1"/>
</dbReference>
<dbReference type="InterPro" id="IPR006204">
    <property type="entry name" value="GHMP_kinase_N_dom"/>
</dbReference>
<dbReference type="PIRSF" id="PIRSF000530">
    <property type="entry name" value="Galactokinase"/>
    <property type="match status" value="1"/>
</dbReference>
<dbReference type="PANTHER" id="PTHR10457:SF7">
    <property type="entry name" value="GALACTOKINASE-RELATED"/>
    <property type="match status" value="1"/>
</dbReference>
<dbReference type="InterPro" id="IPR000705">
    <property type="entry name" value="Galactokinase"/>
</dbReference>
<dbReference type="Gene3D" id="3.30.70.890">
    <property type="entry name" value="GHMP kinase, C-terminal domain"/>
    <property type="match status" value="1"/>
</dbReference>
<dbReference type="Pfam" id="PF10509">
    <property type="entry name" value="GalKase_gal_bdg"/>
    <property type="match status" value="1"/>
</dbReference>
<evidence type="ECO:0000256" key="3">
    <source>
        <dbReference type="ARBA" id="ARBA00022777"/>
    </source>
</evidence>
<keyword evidence="3" id="KW-0418">Kinase</keyword>
<organism evidence="7 8">
    <name type="scientific">Candidatus Gallimonas gallistercoris</name>
    <dbReference type="NCBI Taxonomy" id="2838602"/>
    <lineage>
        <taxon>Bacteria</taxon>
        <taxon>Bacillati</taxon>
        <taxon>Bacillota</taxon>
        <taxon>Clostridia</taxon>
        <taxon>Candidatus Gallimonas</taxon>
    </lineage>
</organism>
<keyword evidence="4" id="KW-0067">ATP-binding</keyword>
<dbReference type="PANTHER" id="PTHR10457">
    <property type="entry name" value="MEVALONATE KINASE/GALACTOKINASE"/>
    <property type="match status" value="1"/>
</dbReference>
<dbReference type="GO" id="GO:0005829">
    <property type="term" value="C:cytosol"/>
    <property type="evidence" value="ECO:0007669"/>
    <property type="project" value="TreeGrafter"/>
</dbReference>
<dbReference type="InterPro" id="IPR036554">
    <property type="entry name" value="GHMP_kinase_C_sf"/>
</dbReference>
<dbReference type="GO" id="GO:0004335">
    <property type="term" value="F:galactokinase activity"/>
    <property type="evidence" value="ECO:0007669"/>
    <property type="project" value="InterPro"/>
</dbReference>
<dbReference type="GO" id="GO:0005524">
    <property type="term" value="F:ATP binding"/>
    <property type="evidence" value="ECO:0007669"/>
    <property type="project" value="UniProtKB-KW"/>
</dbReference>
<keyword evidence="2" id="KW-0547">Nucleotide-binding</keyword>
<dbReference type="Proteomes" id="UP000824221">
    <property type="component" value="Unassembled WGS sequence"/>
</dbReference>
<protein>
    <submittedName>
        <fullName evidence="7">Galactokinase</fullName>
    </submittedName>
</protein>
<proteinExistence type="inferred from homology"/>
<reference evidence="7" key="2">
    <citation type="submission" date="2021-04" db="EMBL/GenBank/DDBJ databases">
        <authorList>
            <person name="Gilroy R."/>
        </authorList>
    </citation>
    <scope>NUCLEOTIDE SEQUENCE</scope>
    <source>
        <strain evidence="7">CHK156-179</strain>
    </source>
</reference>